<evidence type="ECO:0000256" key="9">
    <source>
        <dbReference type="ARBA" id="ARBA00022833"/>
    </source>
</evidence>
<evidence type="ECO:0000256" key="4">
    <source>
        <dbReference type="ARBA" id="ARBA00006576"/>
    </source>
</evidence>
<comment type="subunit">
    <text evidence="5">Homodimer.</text>
</comment>
<evidence type="ECO:0000256" key="11">
    <source>
        <dbReference type="ARBA" id="ARBA00050113"/>
    </source>
</evidence>
<dbReference type="GO" id="GO:0005634">
    <property type="term" value="C:nucleus"/>
    <property type="evidence" value="ECO:0007669"/>
    <property type="project" value="UniProtKB-SubCell"/>
</dbReference>
<comment type="cofactor">
    <cofactor evidence="1">
        <name>Zn(2+)</name>
        <dbReference type="ChEBI" id="CHEBI:29105"/>
    </cofactor>
</comment>
<comment type="function">
    <text evidence="12">Catalyzes the hydrolytic deamination of cytosine to uracil or 5-methylcytosine to thymine. Is involved in the pyrimidine salvage pathway, which allows the cell to utilize cytosine for pyrimidine nucleotide synthesis.</text>
</comment>
<evidence type="ECO:0000256" key="1">
    <source>
        <dbReference type="ARBA" id="ARBA00001947"/>
    </source>
</evidence>
<gene>
    <name evidence="18" type="ORF">EW146_g193</name>
</gene>
<dbReference type="EC" id="3.5.4.1" evidence="14"/>
<evidence type="ECO:0000256" key="2">
    <source>
        <dbReference type="ARBA" id="ARBA00004123"/>
    </source>
</evidence>
<evidence type="ECO:0000256" key="8">
    <source>
        <dbReference type="ARBA" id="ARBA00022801"/>
    </source>
</evidence>
<dbReference type="PROSITE" id="PS51747">
    <property type="entry name" value="CYT_DCMP_DEAMINASES_2"/>
    <property type="match status" value="1"/>
</dbReference>
<sequence length="171" mass="18354">MSARILGEVDIRGLAIALQEARKGYDEGGVPIGCAILQTQTQTQDTQAEPKVLGAGHNLRVQKASATLHAEISALETAGRLKASVYKTCTLYTTLSPCIMCTGAILLYGIPRVVIGENANFVGGEDLLRSHGVEVIVVNDAHCTALMAKFIQEKPELWYEDIGEVHGTNYA</sequence>
<keyword evidence="7" id="KW-0479">Metal-binding</keyword>
<comment type="caution">
    <text evidence="18">The sequence shown here is derived from an EMBL/GenBank/DDBJ whole genome shotgun (WGS) entry which is preliminary data.</text>
</comment>
<dbReference type="AlphaFoldDB" id="A0A4S4ME16"/>
<evidence type="ECO:0000256" key="10">
    <source>
        <dbReference type="ARBA" id="ARBA00023242"/>
    </source>
</evidence>
<dbReference type="PANTHER" id="PTHR11079">
    <property type="entry name" value="CYTOSINE DEAMINASE FAMILY MEMBER"/>
    <property type="match status" value="1"/>
</dbReference>
<dbReference type="GO" id="GO:0005737">
    <property type="term" value="C:cytoplasm"/>
    <property type="evidence" value="ECO:0007669"/>
    <property type="project" value="UniProtKB-SubCell"/>
</dbReference>
<dbReference type="OrthoDB" id="408702at2759"/>
<dbReference type="PANTHER" id="PTHR11079:SF190">
    <property type="entry name" value="CYTOSINE DEAMINASE"/>
    <property type="match status" value="1"/>
</dbReference>
<dbReference type="InterPro" id="IPR002125">
    <property type="entry name" value="CMP_dCMP_dom"/>
</dbReference>
<evidence type="ECO:0000256" key="12">
    <source>
        <dbReference type="ARBA" id="ARBA00056232"/>
    </source>
</evidence>
<comment type="catalytic activity">
    <reaction evidence="11">
        <text>cytosine + H2O + H(+) = uracil + NH4(+)</text>
        <dbReference type="Rhea" id="RHEA:20605"/>
        <dbReference type="ChEBI" id="CHEBI:15377"/>
        <dbReference type="ChEBI" id="CHEBI:15378"/>
        <dbReference type="ChEBI" id="CHEBI:16040"/>
        <dbReference type="ChEBI" id="CHEBI:17568"/>
        <dbReference type="ChEBI" id="CHEBI:28938"/>
        <dbReference type="EC" id="3.5.4.1"/>
    </reaction>
</comment>
<name>A0A4S4ME16_9AGAM</name>
<dbReference type="PROSITE" id="PS00903">
    <property type="entry name" value="CYT_DCMP_DEAMINASES_1"/>
    <property type="match status" value="1"/>
</dbReference>
<organism evidence="18 19">
    <name type="scientific">Bondarzewia mesenterica</name>
    <dbReference type="NCBI Taxonomy" id="1095465"/>
    <lineage>
        <taxon>Eukaryota</taxon>
        <taxon>Fungi</taxon>
        <taxon>Dikarya</taxon>
        <taxon>Basidiomycota</taxon>
        <taxon>Agaricomycotina</taxon>
        <taxon>Agaricomycetes</taxon>
        <taxon>Russulales</taxon>
        <taxon>Bondarzewiaceae</taxon>
        <taxon>Bondarzewia</taxon>
    </lineage>
</organism>
<evidence type="ECO:0000259" key="17">
    <source>
        <dbReference type="PROSITE" id="PS51747"/>
    </source>
</evidence>
<dbReference type="GO" id="GO:0046087">
    <property type="term" value="P:cytidine metabolic process"/>
    <property type="evidence" value="ECO:0007669"/>
    <property type="project" value="TreeGrafter"/>
</dbReference>
<dbReference type="GO" id="GO:0008655">
    <property type="term" value="P:pyrimidine-containing compound salvage"/>
    <property type="evidence" value="ECO:0007669"/>
    <property type="project" value="TreeGrafter"/>
</dbReference>
<dbReference type="Proteomes" id="UP000310158">
    <property type="component" value="Unassembled WGS sequence"/>
</dbReference>
<evidence type="ECO:0000313" key="19">
    <source>
        <dbReference type="Proteomes" id="UP000310158"/>
    </source>
</evidence>
<dbReference type="FunFam" id="3.40.140.10:FF:000016">
    <property type="entry name" value="Cytosine deaminase"/>
    <property type="match status" value="1"/>
</dbReference>
<keyword evidence="9" id="KW-0862">Zinc</keyword>
<evidence type="ECO:0000256" key="15">
    <source>
        <dbReference type="ARBA" id="ARBA00074321"/>
    </source>
</evidence>
<keyword evidence="6" id="KW-0963">Cytoplasm</keyword>
<evidence type="ECO:0000256" key="3">
    <source>
        <dbReference type="ARBA" id="ARBA00004496"/>
    </source>
</evidence>
<evidence type="ECO:0000256" key="13">
    <source>
        <dbReference type="ARBA" id="ARBA00060700"/>
    </source>
</evidence>
<dbReference type="Gene3D" id="3.40.140.10">
    <property type="entry name" value="Cytidine Deaminase, domain 2"/>
    <property type="match status" value="1"/>
</dbReference>
<keyword evidence="8" id="KW-0378">Hydrolase</keyword>
<dbReference type="GO" id="GO:0008270">
    <property type="term" value="F:zinc ion binding"/>
    <property type="evidence" value="ECO:0007669"/>
    <property type="project" value="InterPro"/>
</dbReference>
<evidence type="ECO:0000313" key="18">
    <source>
        <dbReference type="EMBL" id="THH21330.1"/>
    </source>
</evidence>
<feature type="domain" description="CMP/dCMP-type deaminase" evidence="17">
    <location>
        <begin position="8"/>
        <end position="135"/>
    </location>
</feature>
<evidence type="ECO:0000256" key="16">
    <source>
        <dbReference type="ARBA" id="ARBA00084039"/>
    </source>
</evidence>
<reference evidence="18 19" key="1">
    <citation type="submission" date="2019-02" db="EMBL/GenBank/DDBJ databases">
        <title>Genome sequencing of the rare red list fungi Bondarzewia mesenterica.</title>
        <authorList>
            <person name="Buettner E."/>
            <person name="Kellner H."/>
        </authorList>
    </citation>
    <scope>NUCLEOTIDE SEQUENCE [LARGE SCALE GENOMIC DNA]</scope>
    <source>
        <strain evidence="18 19">DSM 108281</strain>
    </source>
</reference>
<accession>A0A4S4ME16</accession>
<dbReference type="InterPro" id="IPR016192">
    <property type="entry name" value="APOBEC/CMP_deaminase_Zn-bd"/>
</dbReference>
<evidence type="ECO:0000256" key="6">
    <source>
        <dbReference type="ARBA" id="ARBA00022490"/>
    </source>
</evidence>
<dbReference type="InterPro" id="IPR016193">
    <property type="entry name" value="Cytidine_deaminase-like"/>
</dbReference>
<protein>
    <recommendedName>
        <fullName evidence="15">Cytosine deaminase</fullName>
        <ecNumber evidence="14">3.5.4.1</ecNumber>
    </recommendedName>
    <alternativeName>
        <fullName evidence="16">Cytosine aminohydrolase</fullName>
    </alternativeName>
</protein>
<proteinExistence type="inferred from homology"/>
<dbReference type="CDD" id="cd01285">
    <property type="entry name" value="nucleoside_deaminase"/>
    <property type="match status" value="1"/>
</dbReference>
<comment type="subcellular location">
    <subcellularLocation>
        <location evidence="3">Cytoplasm</location>
    </subcellularLocation>
    <subcellularLocation>
        <location evidence="2">Nucleus</location>
    </subcellularLocation>
</comment>
<keyword evidence="10" id="KW-0539">Nucleus</keyword>
<dbReference type="Pfam" id="PF00383">
    <property type="entry name" value="dCMP_cyt_deam_1"/>
    <property type="match status" value="1"/>
</dbReference>
<dbReference type="SUPFAM" id="SSF53927">
    <property type="entry name" value="Cytidine deaminase-like"/>
    <property type="match status" value="1"/>
</dbReference>
<dbReference type="GO" id="GO:0004131">
    <property type="term" value="F:cytosine deaminase activity"/>
    <property type="evidence" value="ECO:0007669"/>
    <property type="project" value="UniProtKB-EC"/>
</dbReference>
<evidence type="ECO:0000256" key="14">
    <source>
        <dbReference type="ARBA" id="ARBA00066550"/>
    </source>
</evidence>
<comment type="similarity">
    <text evidence="4">Belongs to the cytidine and deoxycytidylate deaminase family.</text>
</comment>
<evidence type="ECO:0000256" key="5">
    <source>
        <dbReference type="ARBA" id="ARBA00011738"/>
    </source>
</evidence>
<dbReference type="EMBL" id="SGPL01000004">
    <property type="protein sequence ID" value="THH21330.1"/>
    <property type="molecule type" value="Genomic_DNA"/>
</dbReference>
<keyword evidence="19" id="KW-1185">Reference proteome</keyword>
<dbReference type="GO" id="GO:0019858">
    <property type="term" value="P:cytosine metabolic process"/>
    <property type="evidence" value="ECO:0007669"/>
    <property type="project" value="TreeGrafter"/>
</dbReference>
<evidence type="ECO:0000256" key="7">
    <source>
        <dbReference type="ARBA" id="ARBA00022723"/>
    </source>
</evidence>
<comment type="pathway">
    <text evidence="13">Pyrimidine metabolism; UMP biosynthesis via salvage pathway; uracil from cytosine: step 1/1.</text>
</comment>
<dbReference type="GO" id="GO:0008835">
    <property type="term" value="F:diaminohydroxyphosphoribosylaminopyrimidine deaminase activity"/>
    <property type="evidence" value="ECO:0007669"/>
    <property type="project" value="TreeGrafter"/>
</dbReference>